<proteinExistence type="predicted"/>
<evidence type="ECO:0000313" key="2">
    <source>
        <dbReference type="Proteomes" id="UP000805649"/>
    </source>
</evidence>
<gene>
    <name evidence="1" type="ORF">CTRU02_210802</name>
</gene>
<dbReference type="EMBL" id="VUJX02000007">
    <property type="protein sequence ID" value="KAL0934003.1"/>
    <property type="molecule type" value="Genomic_DNA"/>
</dbReference>
<accession>A0ACC3YQ11</accession>
<name>A0ACC3YQ11_COLTU</name>
<keyword evidence="2" id="KW-1185">Reference proteome</keyword>
<organism evidence="1 2">
    <name type="scientific">Colletotrichum truncatum</name>
    <name type="common">Anthracnose fungus</name>
    <name type="synonym">Colletotrichum capsici</name>
    <dbReference type="NCBI Taxonomy" id="5467"/>
    <lineage>
        <taxon>Eukaryota</taxon>
        <taxon>Fungi</taxon>
        <taxon>Dikarya</taxon>
        <taxon>Ascomycota</taxon>
        <taxon>Pezizomycotina</taxon>
        <taxon>Sordariomycetes</taxon>
        <taxon>Hypocreomycetidae</taxon>
        <taxon>Glomerellales</taxon>
        <taxon>Glomerellaceae</taxon>
        <taxon>Colletotrichum</taxon>
        <taxon>Colletotrichum truncatum species complex</taxon>
    </lineage>
</organism>
<protein>
    <submittedName>
        <fullName evidence="1">Fungal Zn binuclear cluster domain-containing protein</fullName>
    </submittedName>
</protein>
<comment type="caution">
    <text evidence="1">The sequence shown here is derived from an EMBL/GenBank/DDBJ whole genome shotgun (WGS) entry which is preliminary data.</text>
</comment>
<sequence length="454" mass="50397">MKRLGYRKSRNGCTRCKKRRVKCDEKKPCTACVRHELPCSLENSEQQSSPSSPTRAQRSSGSPGHRSTQSFPPASVFAFEYQTGSLSPGTLSSPSATEAVGDHHSGSDFGREQISPPSQPDPFSYISRFLTVLNQSEPASGWIPDLELMHHYSSITYQTVAQSTLVQKALQYDIPRVALSYPFLLHQILAFSAYHLAYLEPNSRQNYLLHAAQHQNNAINGMRGTLVGTISSSNCHALYASSIFLTFSAFATYPVDEKYNPSFSPIDSILDIFNLTIGMATILRTSEDDLRNGPLREMFHHGPGDKTPSAVRPTLKPLFDRLSRLSSEVLELGLVDNKERITITDTIRALKVCIAKVSFFDASTVSAEIRAIFLLPGVISSDYLNMLRCRHPAALVVLAHYCVIIHSAELFCWYLSGWPKSLISAISEQVDRGPWAELARWPIEVIGLEDIGKT</sequence>
<evidence type="ECO:0000313" key="1">
    <source>
        <dbReference type="EMBL" id="KAL0934003.1"/>
    </source>
</evidence>
<reference evidence="1 2" key="1">
    <citation type="journal article" date="2020" name="Phytopathology">
        <title>Genome Sequence Resources of Colletotrichum truncatum, C. plurivorum, C. musicola, and C. sojae: Four Species Pathogenic to Soybean (Glycine max).</title>
        <authorList>
            <person name="Rogerio F."/>
            <person name="Boufleur T.R."/>
            <person name="Ciampi-Guillardi M."/>
            <person name="Sukno S.A."/>
            <person name="Thon M.R."/>
            <person name="Massola Junior N.S."/>
            <person name="Baroncelli R."/>
        </authorList>
    </citation>
    <scope>NUCLEOTIDE SEQUENCE [LARGE SCALE GENOMIC DNA]</scope>
    <source>
        <strain evidence="1 2">CMES1059</strain>
    </source>
</reference>
<dbReference type="Proteomes" id="UP000805649">
    <property type="component" value="Unassembled WGS sequence"/>
</dbReference>